<dbReference type="Pfam" id="PF13599">
    <property type="entry name" value="Pentapeptide_4"/>
    <property type="match status" value="1"/>
</dbReference>
<protein>
    <submittedName>
        <fullName evidence="1">Pentapeptide repeat-containing protein</fullName>
    </submittedName>
</protein>
<dbReference type="InterPro" id="IPR052949">
    <property type="entry name" value="PA_immunity-related"/>
</dbReference>
<dbReference type="PANTHER" id="PTHR42999:SF1">
    <property type="entry name" value="PENTAPEPTIDE REPEAT-CONTAINING PROTEIN"/>
    <property type="match status" value="1"/>
</dbReference>
<evidence type="ECO:0000313" key="1">
    <source>
        <dbReference type="EMBL" id="TSJ62399.1"/>
    </source>
</evidence>
<dbReference type="Gene3D" id="2.160.20.80">
    <property type="entry name" value="E3 ubiquitin-protein ligase SopA"/>
    <property type="match status" value="1"/>
</dbReference>
<dbReference type="InterPro" id="IPR001646">
    <property type="entry name" value="5peptide_repeat"/>
</dbReference>
<comment type="caution">
    <text evidence="1">The sequence shown here is derived from an EMBL/GenBank/DDBJ whole genome shotgun (WGS) entry which is preliminary data.</text>
</comment>
<name>A0A556PDE2_9BACI</name>
<evidence type="ECO:0000313" key="2">
    <source>
        <dbReference type="Proteomes" id="UP000316425"/>
    </source>
</evidence>
<accession>A0A556PDE2</accession>
<dbReference type="PANTHER" id="PTHR42999">
    <property type="entry name" value="ANTIBIOTIC RESISTANCE PROTEIN MCBG"/>
    <property type="match status" value="1"/>
</dbReference>
<dbReference type="RefSeq" id="WP_144089271.1">
    <property type="nucleotide sequence ID" value="NZ_VMHE01000021.1"/>
</dbReference>
<sequence length="213" mass="24278">MKKRNRPIESPDLPKQLETTNMSTLEDASEIEMLRVESVAPGLEAEHVRFREVYIKGVHFDYAKLPHSSWVDVTFENCDLSNVKLTNVQMNRVEFRNCKLVGTDFDRADLRDVRMIDCQAPYTLFNLANMQDVSFNDCLLKSANFIESEFFNVQFGSSTIDDVQFTGTSLKDVDLSNCELRQIHIQKEDIQGAIVSAEQAISLIELFGVTVKD</sequence>
<reference evidence="1 2" key="1">
    <citation type="submission" date="2019-07" db="EMBL/GenBank/DDBJ databases">
        <title>Allobacillus sp. nov. SKP isolated from shrimp paste of Euphausiacea.</title>
        <authorList>
            <person name="Kanchanasin P."/>
            <person name="Tanasupawat S."/>
            <person name="Shi W."/>
            <person name="Wu L."/>
            <person name="Ma J."/>
        </authorList>
    </citation>
    <scope>NUCLEOTIDE SEQUENCE [LARGE SCALE GENOMIC DNA]</scope>
    <source>
        <strain evidence="1 2">SKP4-8</strain>
    </source>
</reference>
<keyword evidence="2" id="KW-1185">Reference proteome</keyword>
<proteinExistence type="predicted"/>
<dbReference type="OrthoDB" id="9798656at2"/>
<dbReference type="Proteomes" id="UP000316425">
    <property type="component" value="Unassembled WGS sequence"/>
</dbReference>
<dbReference type="Pfam" id="PF00805">
    <property type="entry name" value="Pentapeptide"/>
    <property type="match status" value="1"/>
</dbReference>
<dbReference type="AlphaFoldDB" id="A0A556PDE2"/>
<organism evidence="1 2">
    <name type="scientific">Allobacillus salarius</name>
    <dbReference type="NCBI Taxonomy" id="1955272"/>
    <lineage>
        <taxon>Bacteria</taxon>
        <taxon>Bacillati</taxon>
        <taxon>Bacillota</taxon>
        <taxon>Bacilli</taxon>
        <taxon>Bacillales</taxon>
        <taxon>Bacillaceae</taxon>
        <taxon>Allobacillus</taxon>
    </lineage>
</organism>
<gene>
    <name evidence="1" type="ORF">FPQ13_10430</name>
</gene>
<dbReference type="EMBL" id="VMHE01000021">
    <property type="protein sequence ID" value="TSJ62399.1"/>
    <property type="molecule type" value="Genomic_DNA"/>
</dbReference>
<dbReference type="SUPFAM" id="SSF141571">
    <property type="entry name" value="Pentapeptide repeat-like"/>
    <property type="match status" value="1"/>
</dbReference>